<dbReference type="OrthoDB" id="441172at2759"/>
<feature type="domain" description="SEC7" evidence="4">
    <location>
        <begin position="186"/>
        <end position="274"/>
    </location>
</feature>
<dbReference type="Pfam" id="PF01369">
    <property type="entry name" value="Sec7"/>
    <property type="match status" value="1"/>
</dbReference>
<dbReference type="PROSITE" id="PS50003">
    <property type="entry name" value="PH_DOMAIN"/>
    <property type="match status" value="1"/>
</dbReference>
<dbReference type="PROSITE" id="PS50190">
    <property type="entry name" value="SEC7"/>
    <property type="match status" value="1"/>
</dbReference>
<dbReference type="InterPro" id="IPR011993">
    <property type="entry name" value="PH-like_dom_sf"/>
</dbReference>
<dbReference type="AlphaFoldDB" id="A0A4T0FRH3"/>
<feature type="region of interest" description="Disordered" evidence="2">
    <location>
        <begin position="811"/>
        <end position="836"/>
    </location>
</feature>
<dbReference type="SMART" id="SM00222">
    <property type="entry name" value="Sec7"/>
    <property type="match status" value="1"/>
</dbReference>
<dbReference type="GO" id="GO:0007034">
    <property type="term" value="P:vacuolar transport"/>
    <property type="evidence" value="ECO:0007669"/>
    <property type="project" value="InterPro"/>
</dbReference>
<feature type="compositionally biased region" description="Low complexity" evidence="2">
    <location>
        <begin position="768"/>
        <end position="778"/>
    </location>
</feature>
<accession>A0A4T0FRH3</accession>
<evidence type="ECO:0000313" key="6">
    <source>
        <dbReference type="Proteomes" id="UP000310189"/>
    </source>
</evidence>
<keyword evidence="1" id="KW-0175">Coiled coil</keyword>
<dbReference type="EMBL" id="SPNW01000013">
    <property type="protein sequence ID" value="TIA91242.1"/>
    <property type="molecule type" value="Genomic_DNA"/>
</dbReference>
<dbReference type="InterPro" id="IPR001849">
    <property type="entry name" value="PH_domain"/>
</dbReference>
<evidence type="ECO:0000313" key="5">
    <source>
        <dbReference type="EMBL" id="TIA91242.1"/>
    </source>
</evidence>
<evidence type="ECO:0000256" key="1">
    <source>
        <dbReference type="SAM" id="Coils"/>
    </source>
</evidence>
<feature type="region of interest" description="Disordered" evidence="2">
    <location>
        <begin position="520"/>
        <end position="542"/>
    </location>
</feature>
<dbReference type="SMART" id="SM00233">
    <property type="entry name" value="PH"/>
    <property type="match status" value="1"/>
</dbReference>
<sequence>MGNSHSSTDGIILDNKIQRDKLIRYRNSLSHLANVNRALALDAVRNDDVINARKFLQIKNDNMASVAQVQGQLDNLQGLIKSIETKIEQQQVLSQLDKGNELLKRLNGEMSLDKVEGILNSKTEQEEYQREISSLISAPGEIEIDQELERLVEAAPATAGPALHLPQAPATEPVDIKDTKRLCTRDLNGLAIDISLRVWLMYKELPVETQLIDKFIYDFSEAYHTHNSFISLDTVYILSFSILLLNTDKFNKSNKHKMSKRDFIKNTNYVGVNELILEYLYDNTCFTPFIKLVDTSKLPSTHPYSYILNNSLDKLKPGDIDTRNHFSISDTYSHTKLNSLFVNAPIIRLSTNEFLRLTHYSKLSIKMPKNTLWRSYVVVLTGSQLLLYKNMSILTTIKQEILKFNNLVKQQLTNSTQASLNLRNLDTPSHHSFKPDEIIHLDDTIALIDANYTKHPHTITLYSRTRKYLLQTHTAENLHLWISLINYSAAFKYSSVRIRGHSLSDSHLYYAGLKARSRLHHSDTTESSNSNNNSHTSSSPTFNRVSDFNNAVDTLNSHINSSVNIHSRSYILKSKINQLSHALDATDGDLADTLNTIEACRTLTPFRRSTRSRISNEMMPRLSARLAQTRIHHLKYTSIRATLEMDLAVEEKLEARTMRVGLRAAALQSDRMRMAQSMYVVRSREDEKRDEEGRAGGEGGAGAGDEAEAAVSQSQSQHARTTRKTRSAVSLSHTALAHAANLPASADLSVSNSAATSVSDAEEKVENSADASTSPPSHSHSRSRCQSEADEYKPDYGHISLIKVPDAVRKHARNWSQGGRTSKEIVSPTHPVSLND</sequence>
<evidence type="ECO:0000259" key="4">
    <source>
        <dbReference type="PROSITE" id="PS50190"/>
    </source>
</evidence>
<feature type="coiled-coil region" evidence="1">
    <location>
        <begin position="66"/>
        <end position="93"/>
    </location>
</feature>
<feature type="region of interest" description="Disordered" evidence="2">
    <location>
        <begin position="757"/>
        <end position="798"/>
    </location>
</feature>
<dbReference type="GO" id="GO:0005085">
    <property type="term" value="F:guanyl-nucleotide exchange factor activity"/>
    <property type="evidence" value="ECO:0007669"/>
    <property type="project" value="InterPro"/>
</dbReference>
<evidence type="ECO:0000259" key="3">
    <source>
        <dbReference type="PROSITE" id="PS50003"/>
    </source>
</evidence>
<dbReference type="PANTHER" id="PTHR10663">
    <property type="entry name" value="GUANYL-NUCLEOTIDE EXCHANGE FACTOR"/>
    <property type="match status" value="1"/>
</dbReference>
<dbReference type="InterPro" id="IPR035999">
    <property type="entry name" value="Sec7_dom_sf"/>
</dbReference>
<dbReference type="Pfam" id="PF15410">
    <property type="entry name" value="PH_9"/>
    <property type="match status" value="1"/>
</dbReference>
<evidence type="ECO:0000256" key="2">
    <source>
        <dbReference type="SAM" id="MobiDB-lite"/>
    </source>
</evidence>
<dbReference type="Gene3D" id="1.10.1000.11">
    <property type="entry name" value="Arf Nucleotide-binding Site Opener,domain 2"/>
    <property type="match status" value="1"/>
</dbReference>
<evidence type="ECO:0008006" key="7">
    <source>
        <dbReference type="Google" id="ProtNLM"/>
    </source>
</evidence>
<gene>
    <name evidence="5" type="ORF">E3P99_01172</name>
</gene>
<dbReference type="Gene3D" id="2.30.29.30">
    <property type="entry name" value="Pleckstrin-homology domain (PH domain)/Phosphotyrosine-binding domain (PTB)"/>
    <property type="match status" value="1"/>
</dbReference>
<feature type="region of interest" description="Disordered" evidence="2">
    <location>
        <begin position="679"/>
        <end position="730"/>
    </location>
</feature>
<keyword evidence="6" id="KW-1185">Reference proteome</keyword>
<dbReference type="InterPro" id="IPR023394">
    <property type="entry name" value="Sec7_C_sf"/>
</dbReference>
<feature type="compositionally biased region" description="Low complexity" evidence="2">
    <location>
        <begin position="525"/>
        <end position="539"/>
    </location>
</feature>
<dbReference type="SUPFAM" id="SSF48425">
    <property type="entry name" value="Sec7 domain"/>
    <property type="match status" value="1"/>
</dbReference>
<dbReference type="GO" id="GO:0032012">
    <property type="term" value="P:regulation of ARF protein signal transduction"/>
    <property type="evidence" value="ECO:0007669"/>
    <property type="project" value="InterPro"/>
</dbReference>
<name>A0A4T0FRH3_9BASI</name>
<organism evidence="5 6">
    <name type="scientific">Wallemia hederae</name>
    <dbReference type="NCBI Taxonomy" id="1540922"/>
    <lineage>
        <taxon>Eukaryota</taxon>
        <taxon>Fungi</taxon>
        <taxon>Dikarya</taxon>
        <taxon>Basidiomycota</taxon>
        <taxon>Wallemiomycotina</taxon>
        <taxon>Wallemiomycetes</taxon>
        <taxon>Wallemiales</taxon>
        <taxon>Wallemiaceae</taxon>
        <taxon>Wallemia</taxon>
    </lineage>
</organism>
<dbReference type="PANTHER" id="PTHR10663:SF405">
    <property type="entry name" value="ARF GUANINE NUCLEOTIDE EXCHANGE FACTOR SYT1"/>
    <property type="match status" value="1"/>
</dbReference>
<comment type="caution">
    <text evidence="5">The sequence shown here is derived from an EMBL/GenBank/DDBJ whole genome shotgun (WGS) entry which is preliminary data.</text>
</comment>
<feature type="compositionally biased region" description="Basic and acidic residues" evidence="2">
    <location>
        <begin position="785"/>
        <end position="796"/>
    </location>
</feature>
<feature type="domain" description="PH" evidence="3">
    <location>
        <begin position="356"/>
        <end position="490"/>
    </location>
</feature>
<dbReference type="InterPro" id="IPR041681">
    <property type="entry name" value="PH_9"/>
</dbReference>
<dbReference type="InterPro" id="IPR005024">
    <property type="entry name" value="Snf7_fam"/>
</dbReference>
<protein>
    <recommendedName>
        <fullName evidence="7">SEC7 domain-containing protein</fullName>
    </recommendedName>
</protein>
<dbReference type="Proteomes" id="UP000310189">
    <property type="component" value="Unassembled WGS sequence"/>
</dbReference>
<dbReference type="InterPro" id="IPR000904">
    <property type="entry name" value="Sec7_dom"/>
</dbReference>
<proteinExistence type="predicted"/>
<feature type="compositionally biased region" description="Basic and acidic residues" evidence="2">
    <location>
        <begin position="682"/>
        <end position="695"/>
    </location>
</feature>
<reference evidence="5 6" key="1">
    <citation type="submission" date="2019-03" db="EMBL/GenBank/DDBJ databases">
        <title>Sequencing 23 genomes of Wallemia ichthyophaga.</title>
        <authorList>
            <person name="Gostincar C."/>
        </authorList>
    </citation>
    <scope>NUCLEOTIDE SEQUENCE [LARGE SCALE GENOMIC DNA]</scope>
    <source>
        <strain evidence="5 6">EXF-5753</strain>
    </source>
</reference>
<dbReference type="Pfam" id="PF03357">
    <property type="entry name" value="Snf7"/>
    <property type="match status" value="1"/>
</dbReference>
<dbReference type="SUPFAM" id="SSF50729">
    <property type="entry name" value="PH domain-like"/>
    <property type="match status" value="1"/>
</dbReference>